<evidence type="ECO:0000313" key="2">
    <source>
        <dbReference type="Proteomes" id="UP000006844"/>
    </source>
</evidence>
<reference evidence="1 2" key="1">
    <citation type="journal article" date="2012" name="Stand. Genomic Sci.">
        <title>Complete genome sequence of Terriglobus saanensis type strain SP1PR4(T), an Acidobacteria from tundra soil.</title>
        <authorList>
            <person name="Rawat S.R."/>
            <person name="Mannisto M.K."/>
            <person name="Starovoytov V."/>
            <person name="Goodwin L."/>
            <person name="Nolan M."/>
            <person name="Hauser L."/>
            <person name="Land M."/>
            <person name="Davenport K.W."/>
            <person name="Woyke T."/>
            <person name="Haggblom M.M."/>
        </authorList>
    </citation>
    <scope>NUCLEOTIDE SEQUENCE</scope>
    <source>
        <strain evidence="2">ATCC BAA-1853 / DSM 23119 / SP1PR4</strain>
    </source>
</reference>
<evidence type="ECO:0008006" key="3">
    <source>
        <dbReference type="Google" id="ProtNLM"/>
    </source>
</evidence>
<dbReference type="HOGENOM" id="CLU_589153_0_0_0"/>
<organism evidence="1 2">
    <name type="scientific">Terriglobus saanensis (strain ATCC BAA-1853 / DSM 23119 / SP1PR4)</name>
    <dbReference type="NCBI Taxonomy" id="401053"/>
    <lineage>
        <taxon>Bacteria</taxon>
        <taxon>Pseudomonadati</taxon>
        <taxon>Acidobacteriota</taxon>
        <taxon>Terriglobia</taxon>
        <taxon>Terriglobales</taxon>
        <taxon>Acidobacteriaceae</taxon>
        <taxon>Terriglobus</taxon>
    </lineage>
</organism>
<name>E8V3Q7_TERSS</name>
<gene>
    <name evidence="1" type="ordered locus">AciPR4_3995</name>
</gene>
<evidence type="ECO:0000313" key="1">
    <source>
        <dbReference type="EMBL" id="ADV84744.1"/>
    </source>
</evidence>
<sequence length="464" mass="52157">MRWSLSEVESKQLVLAGFSYSLCWADFPAWHSNLYNLVSHTSSSITFAAATSEHSQRVMAYEKGIRPFGDRGEFGKQIAAEDTGKAFSNALAKVSSEMRAAGTKGFVEPPLHELHDSLFPIYLAKIGELFRRAENIALGGYSMGEFRRFQAALLCIAGTREHLCYVWSQKTGKIPCNNLLLLMTLDKWTTEICRLSALSSDLVAQIIDGLTLGQEEVPNRDLNVYPFIPLNSKGDLLAVVPGIVMTSNIEESILRNRAYRNKRFFDAATSVKEDETRIELQRELSHMHIYGPLKLSNGMPDIDVIFEDPKSNALLVAELKWLQMPGSLPARAERNREIEKGVRQVRFIRDFLNTHPDYLLKQGKLERSLNIYDSVSFCVLCRDYIGDIASGDVPIFSYIAFKNFLKNGESLPAAIAHMKSDAWLPSQGRDFTYGLYTHNSNGVMISTEVLKTTYANELNLLENT</sequence>
<keyword evidence="2" id="KW-1185">Reference proteome</keyword>
<proteinExistence type="predicted"/>
<dbReference type="AlphaFoldDB" id="E8V3Q7"/>
<dbReference type="Proteomes" id="UP000006844">
    <property type="component" value="Chromosome"/>
</dbReference>
<dbReference type="EMBL" id="CP002467">
    <property type="protein sequence ID" value="ADV84744.1"/>
    <property type="molecule type" value="Genomic_DNA"/>
</dbReference>
<dbReference type="KEGG" id="tsa:AciPR4_3995"/>
<accession>E8V3Q7</accession>
<protein>
    <recommendedName>
        <fullName evidence="3">Restriction endonuclease</fullName>
    </recommendedName>
</protein>